<accession>A0A1T5C2T7</accession>
<dbReference type="STRING" id="439228.SAMN06295920_103537"/>
<protein>
    <submittedName>
        <fullName evidence="2">Uncharacterized protein</fullName>
    </submittedName>
</protein>
<gene>
    <name evidence="2" type="ORF">SAMN06295920_103537</name>
</gene>
<sequence>MKRLSILAVLLLIGAAAPSAIEDAALGLKLADHARRTGDAREMLVAARIVAASGLREAEVRDGRLVARAGLPDRSPIAVALAEEARLMAPGDAAVAAEAEALALARPKGIVGGSWGSGPLQFRQMLPAGESVGWTVRTRAAEPAFVSAIGDGDADLHLSVADRRGRTVCDERGNAYYPLCRWSPPRAADYRVILGNAGRVPTRVVVLSN</sequence>
<dbReference type="RefSeq" id="WP_079647851.1">
    <property type="nucleotide sequence ID" value="NZ_FUYM01000003.1"/>
</dbReference>
<feature type="signal peptide" evidence="1">
    <location>
        <begin position="1"/>
        <end position="19"/>
    </location>
</feature>
<dbReference type="OrthoDB" id="7583195at2"/>
<dbReference type="AlphaFoldDB" id="A0A1T5C2T7"/>
<organism evidence="2 3">
    <name type="scientific">Rhizorhabdus histidinilytica</name>
    <dbReference type="NCBI Taxonomy" id="439228"/>
    <lineage>
        <taxon>Bacteria</taxon>
        <taxon>Pseudomonadati</taxon>
        <taxon>Pseudomonadota</taxon>
        <taxon>Alphaproteobacteria</taxon>
        <taxon>Sphingomonadales</taxon>
        <taxon>Sphingomonadaceae</taxon>
        <taxon>Rhizorhabdus</taxon>
    </lineage>
</organism>
<keyword evidence="3" id="KW-1185">Reference proteome</keyword>
<dbReference type="Proteomes" id="UP000189818">
    <property type="component" value="Unassembled WGS sequence"/>
</dbReference>
<evidence type="ECO:0000313" key="2">
    <source>
        <dbReference type="EMBL" id="SKB53714.1"/>
    </source>
</evidence>
<evidence type="ECO:0000313" key="3">
    <source>
        <dbReference type="Proteomes" id="UP000189818"/>
    </source>
</evidence>
<reference evidence="3" key="1">
    <citation type="submission" date="2017-02" db="EMBL/GenBank/DDBJ databases">
        <authorList>
            <person name="Varghese N."/>
            <person name="Submissions S."/>
        </authorList>
    </citation>
    <scope>NUCLEOTIDE SEQUENCE [LARGE SCALE GENOMIC DNA]</scope>
    <source>
        <strain evidence="3">UM2</strain>
    </source>
</reference>
<name>A0A1T5C2T7_9SPHN</name>
<keyword evidence="1" id="KW-0732">Signal</keyword>
<evidence type="ECO:0000256" key="1">
    <source>
        <dbReference type="SAM" id="SignalP"/>
    </source>
</evidence>
<dbReference type="EMBL" id="FUYM01000003">
    <property type="protein sequence ID" value="SKB53714.1"/>
    <property type="molecule type" value="Genomic_DNA"/>
</dbReference>
<proteinExistence type="predicted"/>
<feature type="chain" id="PRO_5012391473" evidence="1">
    <location>
        <begin position="20"/>
        <end position="209"/>
    </location>
</feature>